<dbReference type="SUPFAM" id="SSF56176">
    <property type="entry name" value="FAD-binding/transporter-associated domain-like"/>
    <property type="match status" value="1"/>
</dbReference>
<proteinExistence type="predicted"/>
<dbReference type="PANTHER" id="PTHR42659">
    <property type="entry name" value="XANTHINE DEHYDROGENASE SUBUNIT C-RELATED"/>
    <property type="match status" value="1"/>
</dbReference>
<dbReference type="InterPro" id="IPR002346">
    <property type="entry name" value="Mopterin_DH_FAD-bd"/>
</dbReference>
<dbReference type="InterPro" id="IPR016169">
    <property type="entry name" value="FAD-bd_PCMH_sub2"/>
</dbReference>
<dbReference type="GO" id="GO:0016491">
    <property type="term" value="F:oxidoreductase activity"/>
    <property type="evidence" value="ECO:0007669"/>
    <property type="project" value="InterPro"/>
</dbReference>
<reference evidence="1 2" key="1">
    <citation type="submission" date="2018-05" db="EMBL/GenBank/DDBJ databases">
        <title>Genetic diversity of glacier-inhabiting Cryobacterium bacteria in China and description of Cryobacterium mengkeensis sp. nov. and Arthrobacter glacialis sp. nov.</title>
        <authorList>
            <person name="Liu Q."/>
            <person name="Xin Y.-H."/>
        </authorList>
    </citation>
    <scope>NUCLEOTIDE SEQUENCE [LARGE SCALE GENOMIC DNA]</scope>
    <source>
        <strain evidence="1 2">GP3</strain>
    </source>
</reference>
<accession>A0A2V3DV02</accession>
<protein>
    <submittedName>
        <fullName evidence="1">FAD-binding molybdopterin dehydrogenase</fullName>
    </submittedName>
</protein>
<sequence>MDMNTIEAVVPTTDPAQWRAGDAWLAGGTVLFSYGSVSIRRLLDLTTAGWLAISSTPDGVDLAASCTVAELYELPTHAGLPNNWPALELVRQCCEAFVASFKIWNVSTVGGNICTALPAGPMTSFCSALDGVATVMTPAGGQRQVPVADLVVGDASTSLAAGELLRSIHLPAAALRATTAFRRLSLSNLGRSGVLLIGRLGDEGGLVITVTASTKHPVQLRFGAAAVQPLPGAAVVHGHLFPQNPRPDAAALRRALDEAIPGTLYHDDVHGDPLWRRDMTYRLAEEIRIELLQSHLPDAPLADGYLPEGN</sequence>
<name>A0A2V3DV02_9MICC</name>
<dbReference type="PANTHER" id="PTHR42659:SF9">
    <property type="entry name" value="XANTHINE DEHYDROGENASE FAD-BINDING SUBUNIT XDHB-RELATED"/>
    <property type="match status" value="1"/>
</dbReference>
<dbReference type="Proteomes" id="UP000246303">
    <property type="component" value="Unassembled WGS sequence"/>
</dbReference>
<dbReference type="EMBL" id="QHLZ01000011">
    <property type="protein sequence ID" value="PXA64408.1"/>
    <property type="molecule type" value="Genomic_DNA"/>
</dbReference>
<dbReference type="InterPro" id="IPR036318">
    <property type="entry name" value="FAD-bd_PCMH-like_sf"/>
</dbReference>
<dbReference type="InterPro" id="IPR051312">
    <property type="entry name" value="Diverse_Substr_Oxidored"/>
</dbReference>
<organism evidence="1 2">
    <name type="scientific">Arthrobacter psychrochitiniphilus</name>
    <dbReference type="NCBI Taxonomy" id="291045"/>
    <lineage>
        <taxon>Bacteria</taxon>
        <taxon>Bacillati</taxon>
        <taxon>Actinomycetota</taxon>
        <taxon>Actinomycetes</taxon>
        <taxon>Micrococcales</taxon>
        <taxon>Micrococcaceae</taxon>
        <taxon>Arthrobacter</taxon>
    </lineage>
</organism>
<dbReference type="InterPro" id="IPR016166">
    <property type="entry name" value="FAD-bd_PCMH"/>
</dbReference>
<gene>
    <name evidence="1" type="ORF">CVS29_14755</name>
</gene>
<dbReference type="AlphaFoldDB" id="A0A2V3DV02"/>
<dbReference type="RefSeq" id="WP_110107107.1">
    <property type="nucleotide sequence ID" value="NZ_JACBZZ010000001.1"/>
</dbReference>
<dbReference type="Pfam" id="PF00941">
    <property type="entry name" value="FAD_binding_5"/>
    <property type="match status" value="1"/>
</dbReference>
<dbReference type="Gene3D" id="3.30.465.10">
    <property type="match status" value="1"/>
</dbReference>
<evidence type="ECO:0000313" key="2">
    <source>
        <dbReference type="Proteomes" id="UP000246303"/>
    </source>
</evidence>
<dbReference type="GO" id="GO:0071949">
    <property type="term" value="F:FAD binding"/>
    <property type="evidence" value="ECO:0007669"/>
    <property type="project" value="InterPro"/>
</dbReference>
<evidence type="ECO:0000313" key="1">
    <source>
        <dbReference type="EMBL" id="PXA64408.1"/>
    </source>
</evidence>
<dbReference type="PROSITE" id="PS51387">
    <property type="entry name" value="FAD_PCMH"/>
    <property type="match status" value="1"/>
</dbReference>
<keyword evidence="2" id="KW-1185">Reference proteome</keyword>
<dbReference type="OrthoDB" id="3574189at2"/>
<comment type="caution">
    <text evidence="1">The sequence shown here is derived from an EMBL/GenBank/DDBJ whole genome shotgun (WGS) entry which is preliminary data.</text>
</comment>